<dbReference type="AlphaFoldDB" id="A0A1V8TMY8"/>
<keyword evidence="3" id="KW-1185">Reference proteome</keyword>
<dbReference type="Gene3D" id="3.40.830.10">
    <property type="entry name" value="LigB-like"/>
    <property type="match status" value="1"/>
</dbReference>
<dbReference type="OrthoDB" id="7396853at2759"/>
<evidence type="ECO:0000313" key="3">
    <source>
        <dbReference type="Proteomes" id="UP000192596"/>
    </source>
</evidence>
<dbReference type="CDD" id="cd07363">
    <property type="entry name" value="45_DOPA_Dioxygenase"/>
    <property type="match status" value="1"/>
</dbReference>
<dbReference type="GO" id="GO:0051213">
    <property type="term" value="F:dioxygenase activity"/>
    <property type="evidence" value="ECO:0007669"/>
    <property type="project" value="InterPro"/>
</dbReference>
<keyword evidence="1" id="KW-0560">Oxidoreductase</keyword>
<dbReference type="PANTHER" id="PTHR30096:SF1">
    <property type="entry name" value="AROMATIC RING-OPENING DIOXYGENASE FAMILY PROTEIN (AFU_ORTHOLOGUE AFUA_7G00640)"/>
    <property type="match status" value="1"/>
</dbReference>
<dbReference type="Proteomes" id="UP000192596">
    <property type="component" value="Unassembled WGS sequence"/>
</dbReference>
<dbReference type="InterPro" id="IPR014436">
    <property type="entry name" value="Extradiol_dOase_DODA"/>
</dbReference>
<evidence type="ECO:0000313" key="2">
    <source>
        <dbReference type="EMBL" id="OQO12749.1"/>
    </source>
</evidence>
<organism evidence="2 3">
    <name type="scientific">Cryoendolithus antarcticus</name>
    <dbReference type="NCBI Taxonomy" id="1507870"/>
    <lineage>
        <taxon>Eukaryota</taxon>
        <taxon>Fungi</taxon>
        <taxon>Dikarya</taxon>
        <taxon>Ascomycota</taxon>
        <taxon>Pezizomycotina</taxon>
        <taxon>Dothideomycetes</taxon>
        <taxon>Dothideomycetidae</taxon>
        <taxon>Cladosporiales</taxon>
        <taxon>Cladosporiaceae</taxon>
        <taxon>Cryoendolithus</taxon>
    </lineage>
</organism>
<dbReference type="GO" id="GO:0008270">
    <property type="term" value="F:zinc ion binding"/>
    <property type="evidence" value="ECO:0007669"/>
    <property type="project" value="InterPro"/>
</dbReference>
<comment type="caution">
    <text evidence="2">The sequence shown here is derived from an EMBL/GenBank/DDBJ whole genome shotgun (WGS) entry which is preliminary data.</text>
</comment>
<accession>A0A1V8TMY8</accession>
<sequence length="339" mass="37935">MAPNLSPVHFFSHGSTMMLGEESASADYWKKCGDEALAAGMKGGAHWDTKGDNRIEVATKPNPGKNPIAFSHPSTYENYQLNPDLPSAEKVISHLRENGIDAHGNDQFDWIHDTFLILIRMFPGGCPPTVLVSQNARYDPHWHMRIGSILRKFRKEGYLIVGTGGAVHNLYRNDFDQMLKYRDNFAMPSPPDPEMLEFRQAFEDAVTRNSGPGLRRAVTRLMKRPDYRDAHGTDEHFIPAVFVAGAAGDDEDEGVFAVFGAEDWELVAAQHGQQPVFVGFLAKYRARYRGCLMRSILEGFKLAHGVLWRRQELLCFAGSQSQPTRLCPAAYYSGLIQGC</sequence>
<protein>
    <submittedName>
        <fullName evidence="2">Uncharacterized protein</fullName>
    </submittedName>
</protein>
<proteinExistence type="predicted"/>
<evidence type="ECO:0000256" key="1">
    <source>
        <dbReference type="ARBA" id="ARBA00023002"/>
    </source>
</evidence>
<dbReference type="EMBL" id="NAJO01000004">
    <property type="protein sequence ID" value="OQO12749.1"/>
    <property type="molecule type" value="Genomic_DNA"/>
</dbReference>
<dbReference type="PANTHER" id="PTHR30096">
    <property type="entry name" value="4,5-DOPA DIOXYGENASE EXTRADIOL-LIKE PROTEIN"/>
    <property type="match status" value="1"/>
</dbReference>
<gene>
    <name evidence="2" type="ORF">B0A48_02213</name>
</gene>
<dbReference type="STRING" id="1507870.A0A1V8TMY8"/>
<dbReference type="SUPFAM" id="SSF53213">
    <property type="entry name" value="LigB-like"/>
    <property type="match status" value="1"/>
</dbReference>
<dbReference type="InParanoid" id="A0A1V8TMY8"/>
<name>A0A1V8TMY8_9PEZI</name>
<reference evidence="3" key="1">
    <citation type="submission" date="2017-03" db="EMBL/GenBank/DDBJ databases">
        <title>Genomes of endolithic fungi from Antarctica.</title>
        <authorList>
            <person name="Coleine C."/>
            <person name="Masonjones S."/>
            <person name="Stajich J.E."/>
        </authorList>
    </citation>
    <scope>NUCLEOTIDE SEQUENCE [LARGE SCALE GENOMIC DNA]</scope>
    <source>
        <strain evidence="3">CCFEE 5527</strain>
    </source>
</reference>